<accession>A0A1G2K718</accession>
<reference evidence="1 2" key="1">
    <citation type="journal article" date="2016" name="Nat. Commun.">
        <title>Thousands of microbial genomes shed light on interconnected biogeochemical processes in an aquifer system.</title>
        <authorList>
            <person name="Anantharaman K."/>
            <person name="Brown C.T."/>
            <person name="Hug L.A."/>
            <person name="Sharon I."/>
            <person name="Castelle C.J."/>
            <person name="Probst A.J."/>
            <person name="Thomas B.C."/>
            <person name="Singh A."/>
            <person name="Wilkins M.J."/>
            <person name="Karaoz U."/>
            <person name="Brodie E.L."/>
            <person name="Williams K.H."/>
            <person name="Hubbard S.S."/>
            <person name="Banfield J.F."/>
        </authorList>
    </citation>
    <scope>NUCLEOTIDE SEQUENCE [LARGE SCALE GENOMIC DNA]</scope>
</reference>
<dbReference type="EMBL" id="MHQC01000039">
    <property type="protein sequence ID" value="OGZ94228.1"/>
    <property type="molecule type" value="Genomic_DNA"/>
</dbReference>
<evidence type="ECO:0000313" key="1">
    <source>
        <dbReference type="EMBL" id="OGZ94228.1"/>
    </source>
</evidence>
<protein>
    <submittedName>
        <fullName evidence="1">Uncharacterized protein</fullName>
    </submittedName>
</protein>
<dbReference type="AlphaFoldDB" id="A0A1G2K718"/>
<name>A0A1G2K718_9BACT</name>
<proteinExistence type="predicted"/>
<comment type="caution">
    <text evidence="1">The sequence shown here is derived from an EMBL/GenBank/DDBJ whole genome shotgun (WGS) entry which is preliminary data.</text>
</comment>
<sequence length="105" mass="12499">MVHFFYVLLRWRDFVAEVLCIEPSDRDIKLQAIKDYVWRERMRSDITILGYTYRFELGCWGCGEFFNLVECQLLSTKEGYGGWQELKHDGILDGVYEYVTKGRRG</sequence>
<dbReference type="Proteomes" id="UP000177152">
    <property type="component" value="Unassembled WGS sequence"/>
</dbReference>
<evidence type="ECO:0000313" key="2">
    <source>
        <dbReference type="Proteomes" id="UP000177152"/>
    </source>
</evidence>
<gene>
    <name evidence="1" type="ORF">A2633_05435</name>
</gene>
<organism evidence="1 2">
    <name type="scientific">Candidatus Sungbacteria bacterium RIFCSPHIGHO2_01_FULL_47_32</name>
    <dbReference type="NCBI Taxonomy" id="1802264"/>
    <lineage>
        <taxon>Bacteria</taxon>
        <taxon>Candidatus Sungiibacteriota</taxon>
    </lineage>
</organism>